<dbReference type="SUPFAM" id="SSF48452">
    <property type="entry name" value="TPR-like"/>
    <property type="match status" value="2"/>
</dbReference>
<gene>
    <name evidence="3" type="ORF">B0H63DRAFT_223204</name>
</gene>
<evidence type="ECO:0000313" key="3">
    <source>
        <dbReference type="EMBL" id="KAK3377721.1"/>
    </source>
</evidence>
<accession>A0AAE0KJC9</accession>
<dbReference type="AlphaFoldDB" id="A0AAE0KJC9"/>
<proteinExistence type="predicted"/>
<feature type="compositionally biased region" description="Basic and acidic residues" evidence="1">
    <location>
        <begin position="15"/>
        <end position="24"/>
    </location>
</feature>
<reference evidence="3" key="2">
    <citation type="submission" date="2023-06" db="EMBL/GenBank/DDBJ databases">
        <authorList>
            <consortium name="Lawrence Berkeley National Laboratory"/>
            <person name="Haridas S."/>
            <person name="Hensen N."/>
            <person name="Bonometti L."/>
            <person name="Westerberg I."/>
            <person name="Brannstrom I.O."/>
            <person name="Guillou S."/>
            <person name="Cros-Aarteil S."/>
            <person name="Calhoun S."/>
            <person name="Kuo A."/>
            <person name="Mondo S."/>
            <person name="Pangilinan J."/>
            <person name="Riley R."/>
            <person name="LaButti K."/>
            <person name="Andreopoulos B."/>
            <person name="Lipzen A."/>
            <person name="Chen C."/>
            <person name="Yanf M."/>
            <person name="Daum C."/>
            <person name="Ng V."/>
            <person name="Clum A."/>
            <person name="Steindorff A."/>
            <person name="Ohm R."/>
            <person name="Martin F."/>
            <person name="Silar P."/>
            <person name="Natvig D."/>
            <person name="Lalanne C."/>
            <person name="Gautier V."/>
            <person name="Ament-velasquez S.L."/>
            <person name="Kruys A."/>
            <person name="Hutchinson M.I."/>
            <person name="Powell A.J."/>
            <person name="Barry K."/>
            <person name="Miller A.N."/>
            <person name="Grigoriev I.V."/>
            <person name="Debuchy R."/>
            <person name="Gladieux P."/>
            <person name="Thoren M.H."/>
            <person name="Johannesson H."/>
        </authorList>
    </citation>
    <scope>NUCLEOTIDE SEQUENCE</scope>
    <source>
        <strain evidence="3">CBS 232.78</strain>
    </source>
</reference>
<sequence>MDAKASSVSGLETGETNHEELNREHTTLMIDRPMASQTVPLEVINRAIHNMQAAVEASPRDSPEYSERLHTLGAMLRDRFRLTGSPDDLQASTRSFNAALDATPVDHPDRPNRLQSLAMQRLEIFNKVVTRTTLNDAISAFQDAVDATPSSHPDRPGLLNNFASLLLYRGRASQTTADIYKAVEILGEAVIETPDDHSDRSSRFSNLASALSSLYDWTADMKHLDAAVSGFRNAASAATSDVDGQESLTKQGSLLKLKYRITRSLEDLNEVISTYRAICETPSEDRSGRGVQLTNLGMLLSERSKMTNDRVDLEEAIRHSREAVNIAPSHDTNRVRFAVNLSTTLSEMYQRTGQRGDLDEAIRILREAINAAQPGDLAGMYTNLGILLRFRYNITQALVDLDESVSNCRKAVSATPHDHGDRARMLTHLGVMLGDKYNRTKSLGDLEEAIDYSREAVKTKSGHPDLENCLNNLGLRLGDRYDRTKDLHDLEEAIENHRNAVKKAQPGHLTYAMFLSNMGMRLAERYTRTKKSDDLEEAIRSIQEACNKVPSTNPDRSGLLNDLGNKLLIRYAETGQQKDLEDARASFKQSVRIETGVPLERIKAARALASTFIDDSDWDQAIEAFEGAFAVLKTLNVRSLPRSDQQWVLSELSGISSDTASSILQAKRPASDALEFLEAGRCIITGFAMDSRDEVLELRVTDSVLCAEYEQRREEVSQCRTSQWLGTGGDYDTKAAALQKSLRDLAETEDKIRHIRGLERFQLPLGAADMMRLAREGPIVTFNVSKIRSDAIIVTTTDIWPVSLPGLTQSVLDDIATFFSASGSTSRRNAGVRVPISDGHTPQQKMGTNLLLLWNIAVSPVLSEFTENQYRRVWWVAGGAVGRIPFHAAGDHSEGSRENTISRVVSSYTSTLKALHYVRKKRKDGNSQGRMLFVDMPQTPNYPVLNTQHEVTVTQEEFGDRCTILRHPSRKMVLDGLGDCAFAHFACHGMSNPEDPSGGGVMLVEDGKPILLTVRELDEVNLQSAEVAYLSACSTAELAVGKLIDEAIHLSNSFQTIGFRHVIGTMWGADDDAAGEIAKSFYKLALSNWQGDASFGEYKVAQALHDAVMDFRGKPGMRADVTKWGPFIHMGV</sequence>
<feature type="compositionally biased region" description="Polar residues" evidence="1">
    <location>
        <begin position="1"/>
        <end position="10"/>
    </location>
</feature>
<keyword evidence="4" id="KW-1185">Reference proteome</keyword>
<evidence type="ECO:0000313" key="4">
    <source>
        <dbReference type="Proteomes" id="UP001285441"/>
    </source>
</evidence>
<dbReference type="Pfam" id="PF13374">
    <property type="entry name" value="TPR_10"/>
    <property type="match status" value="2"/>
</dbReference>
<dbReference type="EMBL" id="JAULSW010000006">
    <property type="protein sequence ID" value="KAK3377721.1"/>
    <property type="molecule type" value="Genomic_DNA"/>
</dbReference>
<evidence type="ECO:0000259" key="2">
    <source>
        <dbReference type="Pfam" id="PF12770"/>
    </source>
</evidence>
<name>A0AAE0KJC9_9PEZI</name>
<dbReference type="Gene3D" id="1.25.40.10">
    <property type="entry name" value="Tetratricopeptide repeat domain"/>
    <property type="match status" value="3"/>
</dbReference>
<comment type="caution">
    <text evidence="3">The sequence shown here is derived from an EMBL/GenBank/DDBJ whole genome shotgun (WGS) entry which is preliminary data.</text>
</comment>
<dbReference type="PANTHER" id="PTHR19959">
    <property type="entry name" value="KINESIN LIGHT CHAIN"/>
    <property type="match status" value="1"/>
</dbReference>
<dbReference type="SUPFAM" id="SSF81901">
    <property type="entry name" value="HCP-like"/>
    <property type="match status" value="1"/>
</dbReference>
<dbReference type="Proteomes" id="UP001285441">
    <property type="component" value="Unassembled WGS sequence"/>
</dbReference>
<feature type="domain" description="CHAT" evidence="2">
    <location>
        <begin position="853"/>
        <end position="1131"/>
    </location>
</feature>
<reference evidence="3" key="1">
    <citation type="journal article" date="2023" name="Mol. Phylogenet. Evol.">
        <title>Genome-scale phylogeny and comparative genomics of the fungal order Sordariales.</title>
        <authorList>
            <person name="Hensen N."/>
            <person name="Bonometti L."/>
            <person name="Westerberg I."/>
            <person name="Brannstrom I.O."/>
            <person name="Guillou S."/>
            <person name="Cros-Aarteil S."/>
            <person name="Calhoun S."/>
            <person name="Haridas S."/>
            <person name="Kuo A."/>
            <person name="Mondo S."/>
            <person name="Pangilinan J."/>
            <person name="Riley R."/>
            <person name="LaButti K."/>
            <person name="Andreopoulos B."/>
            <person name="Lipzen A."/>
            <person name="Chen C."/>
            <person name="Yan M."/>
            <person name="Daum C."/>
            <person name="Ng V."/>
            <person name="Clum A."/>
            <person name="Steindorff A."/>
            <person name="Ohm R.A."/>
            <person name="Martin F."/>
            <person name="Silar P."/>
            <person name="Natvig D.O."/>
            <person name="Lalanne C."/>
            <person name="Gautier V."/>
            <person name="Ament-Velasquez S.L."/>
            <person name="Kruys A."/>
            <person name="Hutchinson M.I."/>
            <person name="Powell A.J."/>
            <person name="Barry K."/>
            <person name="Miller A.N."/>
            <person name="Grigoriev I.V."/>
            <person name="Debuchy R."/>
            <person name="Gladieux P."/>
            <person name="Hiltunen Thoren M."/>
            <person name="Johannesson H."/>
        </authorList>
    </citation>
    <scope>NUCLEOTIDE SEQUENCE</scope>
    <source>
        <strain evidence="3">CBS 232.78</strain>
    </source>
</reference>
<evidence type="ECO:0000256" key="1">
    <source>
        <dbReference type="SAM" id="MobiDB-lite"/>
    </source>
</evidence>
<organism evidence="3 4">
    <name type="scientific">Podospora didyma</name>
    <dbReference type="NCBI Taxonomy" id="330526"/>
    <lineage>
        <taxon>Eukaryota</taxon>
        <taxon>Fungi</taxon>
        <taxon>Dikarya</taxon>
        <taxon>Ascomycota</taxon>
        <taxon>Pezizomycotina</taxon>
        <taxon>Sordariomycetes</taxon>
        <taxon>Sordariomycetidae</taxon>
        <taxon>Sordariales</taxon>
        <taxon>Podosporaceae</taxon>
        <taxon>Podospora</taxon>
    </lineage>
</organism>
<dbReference type="InterPro" id="IPR024983">
    <property type="entry name" value="CHAT_dom"/>
</dbReference>
<dbReference type="Pfam" id="PF12770">
    <property type="entry name" value="CHAT"/>
    <property type="match status" value="1"/>
</dbReference>
<protein>
    <submittedName>
        <fullName evidence="3">CHAT domain-containing protein</fullName>
    </submittedName>
</protein>
<feature type="region of interest" description="Disordered" evidence="1">
    <location>
        <begin position="1"/>
        <end position="24"/>
    </location>
</feature>
<dbReference type="PANTHER" id="PTHR19959:SF119">
    <property type="entry name" value="FUNGAL LIPASE-LIKE DOMAIN-CONTAINING PROTEIN"/>
    <property type="match status" value="1"/>
</dbReference>
<dbReference type="InterPro" id="IPR011990">
    <property type="entry name" value="TPR-like_helical_dom_sf"/>
</dbReference>